<reference evidence="3" key="1">
    <citation type="journal article" date="2019" name="Int. J. Syst. Evol. Microbiol.">
        <title>The Global Catalogue of Microorganisms (GCM) 10K type strain sequencing project: providing services to taxonomists for standard genome sequencing and annotation.</title>
        <authorList>
            <consortium name="The Broad Institute Genomics Platform"/>
            <consortium name="The Broad Institute Genome Sequencing Center for Infectious Disease"/>
            <person name="Wu L."/>
            <person name="Ma J."/>
        </authorList>
    </citation>
    <scope>NUCLEOTIDE SEQUENCE [LARGE SCALE GENOMIC DNA]</scope>
    <source>
        <strain evidence="3">KACC 12649</strain>
    </source>
</reference>
<protein>
    <submittedName>
        <fullName evidence="2">Uncharacterized protein</fullName>
    </submittedName>
</protein>
<evidence type="ECO:0000313" key="2">
    <source>
        <dbReference type="EMBL" id="MFC5461166.1"/>
    </source>
</evidence>
<dbReference type="RefSeq" id="WP_379784605.1">
    <property type="nucleotide sequence ID" value="NZ_JBHSMU010000015.1"/>
</dbReference>
<feature type="transmembrane region" description="Helical" evidence="1">
    <location>
        <begin position="55"/>
        <end position="74"/>
    </location>
</feature>
<name>A0ABW0L8S3_9BURK</name>
<keyword evidence="1" id="KW-1133">Transmembrane helix</keyword>
<evidence type="ECO:0000313" key="3">
    <source>
        <dbReference type="Proteomes" id="UP001596050"/>
    </source>
</evidence>
<comment type="caution">
    <text evidence="2">The sequence shown here is derived from an EMBL/GenBank/DDBJ whole genome shotgun (WGS) entry which is preliminary data.</text>
</comment>
<proteinExistence type="predicted"/>
<feature type="transmembrane region" description="Helical" evidence="1">
    <location>
        <begin position="20"/>
        <end position="43"/>
    </location>
</feature>
<feature type="transmembrane region" description="Helical" evidence="1">
    <location>
        <begin position="123"/>
        <end position="147"/>
    </location>
</feature>
<keyword evidence="3" id="KW-1185">Reference proteome</keyword>
<organism evidence="2 3">
    <name type="scientific">Massilia niabensis</name>
    <dbReference type="NCBI Taxonomy" id="544910"/>
    <lineage>
        <taxon>Bacteria</taxon>
        <taxon>Pseudomonadati</taxon>
        <taxon>Pseudomonadota</taxon>
        <taxon>Betaproteobacteria</taxon>
        <taxon>Burkholderiales</taxon>
        <taxon>Oxalobacteraceae</taxon>
        <taxon>Telluria group</taxon>
        <taxon>Massilia</taxon>
    </lineage>
</organism>
<evidence type="ECO:0000256" key="1">
    <source>
        <dbReference type="SAM" id="Phobius"/>
    </source>
</evidence>
<gene>
    <name evidence="2" type="ORF">ACFPN5_15245</name>
</gene>
<keyword evidence="1" id="KW-0472">Membrane</keyword>
<sequence>MQVHEGSPSATDARDVAPRIFSTGGLALAGLFGGPLAIAYLTCCDLKTLGLSDRLRACAAWFGPLIALWFYLIFSVPPDVISQLLPHLLQVILWWMVARHLLARTHARYRNEGGLFRSRWTAVGMGIATYFALKLVFAAGVFAQLMWLN</sequence>
<accession>A0ABW0L8S3</accession>
<dbReference type="Proteomes" id="UP001596050">
    <property type="component" value="Unassembled WGS sequence"/>
</dbReference>
<keyword evidence="1" id="KW-0812">Transmembrane</keyword>
<feature type="transmembrane region" description="Helical" evidence="1">
    <location>
        <begin position="80"/>
        <end position="102"/>
    </location>
</feature>
<dbReference type="EMBL" id="JBHSMU010000015">
    <property type="protein sequence ID" value="MFC5461166.1"/>
    <property type="molecule type" value="Genomic_DNA"/>
</dbReference>